<dbReference type="PROSITE" id="PS50005">
    <property type="entry name" value="TPR"/>
    <property type="match status" value="1"/>
</dbReference>
<evidence type="ECO:0000313" key="4">
    <source>
        <dbReference type="EMBL" id="MFC0514294.1"/>
    </source>
</evidence>
<dbReference type="InterPro" id="IPR013105">
    <property type="entry name" value="TPR_2"/>
</dbReference>
<dbReference type="SUPFAM" id="SSF48452">
    <property type="entry name" value="TPR-like"/>
    <property type="match status" value="1"/>
</dbReference>
<keyword evidence="2 3" id="KW-0802">TPR repeat</keyword>
<keyword evidence="1" id="KW-0677">Repeat</keyword>
<dbReference type="SMART" id="SM00028">
    <property type="entry name" value="TPR"/>
    <property type="match status" value="3"/>
</dbReference>
<dbReference type="EMBL" id="JBHLTS010000020">
    <property type="protein sequence ID" value="MFC0514294.1"/>
    <property type="molecule type" value="Genomic_DNA"/>
</dbReference>
<protein>
    <submittedName>
        <fullName evidence="4">Tetratricopeptide repeat protein</fullName>
    </submittedName>
</protein>
<comment type="caution">
    <text evidence="4">The sequence shown here is derived from an EMBL/GenBank/DDBJ whole genome shotgun (WGS) entry which is preliminary data.</text>
</comment>
<keyword evidence="5" id="KW-1185">Reference proteome</keyword>
<proteinExistence type="predicted"/>
<accession>A0ABV6L4A1</accession>
<evidence type="ECO:0000256" key="2">
    <source>
        <dbReference type="ARBA" id="ARBA00022803"/>
    </source>
</evidence>
<dbReference type="Pfam" id="PF07719">
    <property type="entry name" value="TPR_2"/>
    <property type="match status" value="1"/>
</dbReference>
<sequence length="581" mass="65125">MKNNIRLIKSIFALTIVFFTAQSFYYRYQKNTSTSSAFLYKGTVKRAVVCGFVYNGADSIPDIPALKGWGNYQWKITTTSDSAQFYFNQGISMYYAFHSIEAIASFIKATRFDPECAMAWYGKSLAMGPTINYPNGYAPPADAYEASEKSKKLSPNCTPLEKELITAMQQRYSKDSTVTVKQLRTNYADAMQVVYLKHPKNAEVLTLYADALLLLHPWDLYTHDFKPKPWTPQIRSLLEQAIAIYPKHPGANHFYIHTMEASATPQMALKSAHLLDTLMPQVSHITHMPSHIYIRTGNYEQGITNNTAAVAGFNNYLKQYSPVVNGDILYKIHNIHLKVNCAQMAGNYQTALSAAYDVRATITPYYLGAKGADGNFFQYVYMQPVLTAVRFGKWADILNIKPVDTLVYASVLLHFSKGLAWCSKDNATNARHELKLLETKMQDPSLKAPIDNFSSAYESAGVARLILQGCIAAAEKKHNAAINILQKAVTAEDNLIYNEPRDWPLPARHYLGNALLKAGRYNEAIAVLNKDLVINPNNGWALTGLQLAYQNTSNTIALNKVKQQLKTAWKIKDIAIDKPVF</sequence>
<evidence type="ECO:0000256" key="3">
    <source>
        <dbReference type="PROSITE-ProRule" id="PRU00339"/>
    </source>
</evidence>
<dbReference type="Gene3D" id="1.25.40.10">
    <property type="entry name" value="Tetratricopeptide repeat domain"/>
    <property type="match status" value="2"/>
</dbReference>
<organism evidence="4 5">
    <name type="scientific">Mucilaginibacter angelicae</name>
    <dbReference type="NCBI Taxonomy" id="869718"/>
    <lineage>
        <taxon>Bacteria</taxon>
        <taxon>Pseudomonadati</taxon>
        <taxon>Bacteroidota</taxon>
        <taxon>Sphingobacteriia</taxon>
        <taxon>Sphingobacteriales</taxon>
        <taxon>Sphingobacteriaceae</taxon>
        <taxon>Mucilaginibacter</taxon>
    </lineage>
</organism>
<evidence type="ECO:0000313" key="5">
    <source>
        <dbReference type="Proteomes" id="UP001589828"/>
    </source>
</evidence>
<dbReference type="PANTHER" id="PTHR45588:SF1">
    <property type="entry name" value="WW DOMAIN-CONTAINING PROTEIN"/>
    <property type="match status" value="1"/>
</dbReference>
<reference evidence="4 5" key="1">
    <citation type="submission" date="2024-09" db="EMBL/GenBank/DDBJ databases">
        <authorList>
            <person name="Sun Q."/>
            <person name="Mori K."/>
        </authorList>
    </citation>
    <scope>NUCLEOTIDE SEQUENCE [LARGE SCALE GENOMIC DNA]</scope>
    <source>
        <strain evidence="4 5">NCAIM B.02415</strain>
    </source>
</reference>
<dbReference type="InterPro" id="IPR011990">
    <property type="entry name" value="TPR-like_helical_dom_sf"/>
</dbReference>
<evidence type="ECO:0000256" key="1">
    <source>
        <dbReference type="ARBA" id="ARBA00022737"/>
    </source>
</evidence>
<dbReference type="RefSeq" id="WP_377022147.1">
    <property type="nucleotide sequence ID" value="NZ_JBHLTS010000020.1"/>
</dbReference>
<name>A0ABV6L4A1_9SPHI</name>
<feature type="repeat" description="TPR" evidence="3">
    <location>
        <begin position="505"/>
        <end position="538"/>
    </location>
</feature>
<dbReference type="PANTHER" id="PTHR45588">
    <property type="entry name" value="TPR DOMAIN-CONTAINING PROTEIN"/>
    <property type="match status" value="1"/>
</dbReference>
<dbReference type="Proteomes" id="UP001589828">
    <property type="component" value="Unassembled WGS sequence"/>
</dbReference>
<dbReference type="InterPro" id="IPR019734">
    <property type="entry name" value="TPR_rpt"/>
</dbReference>
<gene>
    <name evidence="4" type="ORF">ACFFGT_08790</name>
</gene>